<dbReference type="InterPro" id="IPR029045">
    <property type="entry name" value="ClpP/crotonase-like_dom_sf"/>
</dbReference>
<feature type="non-terminal residue" evidence="1">
    <location>
        <position position="84"/>
    </location>
</feature>
<keyword evidence="2" id="KW-1185">Reference proteome</keyword>
<dbReference type="SUPFAM" id="SSF52096">
    <property type="entry name" value="ClpP/crotonase"/>
    <property type="match status" value="1"/>
</dbReference>
<dbReference type="AlphaFoldDB" id="A0A9N9JBD9"/>
<protein>
    <submittedName>
        <fullName evidence="1">7300_t:CDS:1</fullName>
    </submittedName>
</protein>
<reference evidence="1" key="1">
    <citation type="submission" date="2021-06" db="EMBL/GenBank/DDBJ databases">
        <authorList>
            <person name="Kallberg Y."/>
            <person name="Tangrot J."/>
            <person name="Rosling A."/>
        </authorList>
    </citation>
    <scope>NUCLEOTIDE SEQUENCE</scope>
    <source>
        <strain evidence="1">MA453B</strain>
    </source>
</reference>
<dbReference type="OrthoDB" id="1696280at2759"/>
<proteinExistence type="predicted"/>
<dbReference type="Gene3D" id="3.90.226.10">
    <property type="entry name" value="2-enoyl-CoA Hydratase, Chain A, domain 1"/>
    <property type="match status" value="1"/>
</dbReference>
<dbReference type="EMBL" id="CAJVPY010019950">
    <property type="protein sequence ID" value="CAG8773570.1"/>
    <property type="molecule type" value="Genomic_DNA"/>
</dbReference>
<sequence length="84" mass="9748">NEVEIPYSLYPGMAAILRIKMTPRTYRDCVLQAYRFNSQDALDQGLVDIIASENDILPKAKELAFKWSKFARARPFYGMLKEEM</sequence>
<comment type="caution">
    <text evidence="1">The sequence shown here is derived from an EMBL/GenBank/DDBJ whole genome shotgun (WGS) entry which is preliminary data.</text>
</comment>
<dbReference type="Proteomes" id="UP000789405">
    <property type="component" value="Unassembled WGS sequence"/>
</dbReference>
<accession>A0A9N9JBD9</accession>
<evidence type="ECO:0000313" key="1">
    <source>
        <dbReference type="EMBL" id="CAG8773570.1"/>
    </source>
</evidence>
<evidence type="ECO:0000313" key="2">
    <source>
        <dbReference type="Proteomes" id="UP000789405"/>
    </source>
</evidence>
<gene>
    <name evidence="1" type="ORF">DERYTH_LOCUS18930</name>
</gene>
<organism evidence="1 2">
    <name type="scientific">Dentiscutata erythropus</name>
    <dbReference type="NCBI Taxonomy" id="1348616"/>
    <lineage>
        <taxon>Eukaryota</taxon>
        <taxon>Fungi</taxon>
        <taxon>Fungi incertae sedis</taxon>
        <taxon>Mucoromycota</taxon>
        <taxon>Glomeromycotina</taxon>
        <taxon>Glomeromycetes</taxon>
        <taxon>Diversisporales</taxon>
        <taxon>Gigasporaceae</taxon>
        <taxon>Dentiscutata</taxon>
    </lineage>
</organism>
<name>A0A9N9JBD9_9GLOM</name>